<dbReference type="GO" id="GO:0005524">
    <property type="term" value="F:ATP binding"/>
    <property type="evidence" value="ECO:0007669"/>
    <property type="project" value="UniProtKB-KW"/>
</dbReference>
<dbReference type="WBParaSite" id="L893_g23845.t1">
    <property type="protein sequence ID" value="L893_g23845.t1"/>
    <property type="gene ID" value="L893_g23845"/>
</dbReference>
<keyword evidence="3" id="KW-0347">Helicase</keyword>
<dbReference type="GO" id="GO:0005829">
    <property type="term" value="C:cytosol"/>
    <property type="evidence" value="ECO:0007669"/>
    <property type="project" value="TreeGrafter"/>
</dbReference>
<dbReference type="GO" id="GO:0016787">
    <property type="term" value="F:hydrolase activity"/>
    <property type="evidence" value="ECO:0007669"/>
    <property type="project" value="UniProtKB-KW"/>
</dbReference>
<reference evidence="7" key="1">
    <citation type="submission" date="2016-11" db="UniProtKB">
        <authorList>
            <consortium name="WormBaseParasite"/>
        </authorList>
    </citation>
    <scope>IDENTIFICATION</scope>
</reference>
<evidence type="ECO:0000256" key="1">
    <source>
        <dbReference type="ARBA" id="ARBA00022741"/>
    </source>
</evidence>
<dbReference type="InterPro" id="IPR050079">
    <property type="entry name" value="DEAD_box_RNA_helicase"/>
</dbReference>
<evidence type="ECO:0000313" key="6">
    <source>
        <dbReference type="Proteomes" id="UP000095287"/>
    </source>
</evidence>
<keyword evidence="4" id="KW-0067">ATP-binding</keyword>
<dbReference type="Gene3D" id="3.40.50.300">
    <property type="entry name" value="P-loop containing nucleotide triphosphate hydrolases"/>
    <property type="match status" value="2"/>
</dbReference>
<keyword evidence="2" id="KW-0378">Hydrolase</keyword>
<dbReference type="Proteomes" id="UP000095287">
    <property type="component" value="Unplaced"/>
</dbReference>
<dbReference type="GO" id="GO:0003724">
    <property type="term" value="F:RNA helicase activity"/>
    <property type="evidence" value="ECO:0007669"/>
    <property type="project" value="TreeGrafter"/>
</dbReference>
<proteinExistence type="predicted"/>
<feature type="domain" description="Helicase C-terminal" evidence="5">
    <location>
        <begin position="1"/>
        <end position="127"/>
    </location>
</feature>
<evidence type="ECO:0000259" key="5">
    <source>
        <dbReference type="PROSITE" id="PS51194"/>
    </source>
</evidence>
<protein>
    <submittedName>
        <fullName evidence="7">ATP-dependent RNA helicase</fullName>
    </submittedName>
</protein>
<dbReference type="InterPro" id="IPR027417">
    <property type="entry name" value="P-loop_NTPase"/>
</dbReference>
<dbReference type="SMART" id="SM00490">
    <property type="entry name" value="HELICc"/>
    <property type="match status" value="1"/>
</dbReference>
<evidence type="ECO:0000256" key="3">
    <source>
        <dbReference type="ARBA" id="ARBA00022806"/>
    </source>
</evidence>
<evidence type="ECO:0000256" key="2">
    <source>
        <dbReference type="ARBA" id="ARBA00022801"/>
    </source>
</evidence>
<dbReference type="Pfam" id="PF00271">
    <property type="entry name" value="Helicase_C"/>
    <property type="match status" value="1"/>
</dbReference>
<keyword evidence="1" id="KW-0547">Nucleotide-binding</keyword>
<sequence length="134" mass="15294">MKEVEYVMAIFERAKLPCTYIYSQLDPTARKMNIALFRDKKVNLLVVTDVAARGVDIPLLDNAINYNFPPKAKLFVHRVARKMNIALFRDKKVNLLVVTDVAARGVDIPLLDNAINYNFPPKAKLFVHRVGMFC</sequence>
<dbReference type="AlphaFoldDB" id="A0A1I7Z8I9"/>
<accession>A0A1I7Z8I9</accession>
<keyword evidence="6" id="KW-1185">Reference proteome</keyword>
<name>A0A1I7Z8I9_9BILA</name>
<evidence type="ECO:0000256" key="4">
    <source>
        <dbReference type="ARBA" id="ARBA00022840"/>
    </source>
</evidence>
<dbReference type="InterPro" id="IPR001650">
    <property type="entry name" value="Helicase_C-like"/>
</dbReference>
<organism evidence="6 7">
    <name type="scientific">Steinernema glaseri</name>
    <dbReference type="NCBI Taxonomy" id="37863"/>
    <lineage>
        <taxon>Eukaryota</taxon>
        <taxon>Metazoa</taxon>
        <taxon>Ecdysozoa</taxon>
        <taxon>Nematoda</taxon>
        <taxon>Chromadorea</taxon>
        <taxon>Rhabditida</taxon>
        <taxon>Tylenchina</taxon>
        <taxon>Panagrolaimomorpha</taxon>
        <taxon>Strongyloidoidea</taxon>
        <taxon>Steinernematidae</taxon>
        <taxon>Steinernema</taxon>
    </lineage>
</organism>
<evidence type="ECO:0000313" key="7">
    <source>
        <dbReference type="WBParaSite" id="L893_g23845.t1"/>
    </source>
</evidence>
<dbReference type="SUPFAM" id="SSF52540">
    <property type="entry name" value="P-loop containing nucleoside triphosphate hydrolases"/>
    <property type="match status" value="2"/>
</dbReference>
<dbReference type="PANTHER" id="PTHR47959">
    <property type="entry name" value="ATP-DEPENDENT RNA HELICASE RHLE-RELATED"/>
    <property type="match status" value="1"/>
</dbReference>
<dbReference type="PROSITE" id="PS51194">
    <property type="entry name" value="HELICASE_CTER"/>
    <property type="match status" value="1"/>
</dbReference>
<dbReference type="PANTHER" id="PTHR47959:SF8">
    <property type="entry name" value="RNA HELICASE"/>
    <property type="match status" value="1"/>
</dbReference>